<reference evidence="3 4" key="1">
    <citation type="submission" date="2016-03" db="EMBL/GenBank/DDBJ databases">
        <authorList>
            <consortium name="Pathogen Informatics"/>
        </authorList>
    </citation>
    <scope>NUCLEOTIDE SEQUENCE [LARGE SCALE GENOMIC DNA]</scope>
    <source>
        <strain evidence="4">e552</strain>
        <strain evidence="3">E552</strain>
    </source>
</reference>
<name>A0A6G4LET4_9ENTR</name>
<organism evidence="2">
    <name type="scientific">Enterobacter hormaechei</name>
    <dbReference type="NCBI Taxonomy" id="158836"/>
    <lineage>
        <taxon>Bacteria</taxon>
        <taxon>Pseudomonadati</taxon>
        <taxon>Pseudomonadota</taxon>
        <taxon>Gammaproteobacteria</taxon>
        <taxon>Enterobacterales</taxon>
        <taxon>Enterobacteriaceae</taxon>
        <taxon>Enterobacter</taxon>
        <taxon>Enterobacter cloacae complex</taxon>
    </lineage>
</organism>
<evidence type="ECO:0000313" key="3">
    <source>
        <dbReference type="EMBL" id="SAE80571.1"/>
    </source>
</evidence>
<evidence type="ECO:0000313" key="2">
    <source>
        <dbReference type="EMBL" id="NGE58937.1"/>
    </source>
</evidence>
<dbReference type="AlphaFoldDB" id="A0A6G4LET4"/>
<evidence type="ECO:0000313" key="4">
    <source>
        <dbReference type="Proteomes" id="UP000077295"/>
    </source>
</evidence>
<sequence length="393" mass="45761">MKKFPLLILWGGFLVSPVTFSQKWNSECVSYYQMQLPDGLDVGLYPIEGFTNPEEQPEGNGFFITSRYARNGITFGDKYNRAKADSIQAQFSSLYYGNYELDVSSEEKTPVDFSAYKERVADSINFGIEVARKYEERDLKLLNKPMETKAEFNRKHEYILKDYPNAFVNYDYRGYTVYINSGKRLYHFWGRNAKDSGEKSQTTEMQVRKSEPEVLSLLNRFRPRKLYEVPTEQGFCLPYGFIAGDSGHEPRNIGITYRLQNHPDVTIFFQDLGMKPKAGKEDDLNEKDYVIWLWNWQYQWSAVSKELIKPKWRSIEMDGRKGVGTFVKSVYKDGGLNYGYVAYVQGDRQARNLKPDLLLYVMQDSRQARGNPPMDKDELEKLAEHIVSSIKRR</sequence>
<dbReference type="EMBL" id="FKEV01000013">
    <property type="protein sequence ID" value="SAE80571.1"/>
    <property type="molecule type" value="Genomic_DNA"/>
</dbReference>
<dbReference type="InterPro" id="IPR041290">
    <property type="entry name" value="Tli4_C"/>
</dbReference>
<protein>
    <recommendedName>
        <fullName evidence="1">Tle cognate immunity protein 4 C-terminal domain-containing protein</fullName>
    </recommendedName>
</protein>
<accession>A0A6G4LET4</accession>
<reference evidence="2" key="2">
    <citation type="submission" date="2020-02" db="EMBL/GenBank/DDBJ databases">
        <title>WGS of Carbapenem-Resistant Entrobacteriaceae.</title>
        <authorList>
            <person name="Tokajian S."/>
            <person name="El Chaar M."/>
            <person name="El Khoury M."/>
        </authorList>
    </citation>
    <scope>NUCLEOTIDE SEQUENCE</scope>
    <source>
        <strain evidence="2">EHM_24</strain>
    </source>
</reference>
<feature type="domain" description="Tle cognate immunity protein 4 C-terminal" evidence="1">
    <location>
        <begin position="228"/>
        <end position="393"/>
    </location>
</feature>
<dbReference type="Pfam" id="PF18426">
    <property type="entry name" value="Tli4_C"/>
    <property type="match status" value="1"/>
</dbReference>
<proteinExistence type="predicted"/>
<dbReference type="RefSeq" id="WP_022651895.1">
    <property type="nucleotide sequence ID" value="NZ_CAYQIB010000002.1"/>
</dbReference>
<dbReference type="Proteomes" id="UP000077295">
    <property type="component" value="Unassembled WGS sequence"/>
</dbReference>
<dbReference type="EMBL" id="JAAJSZ010000002">
    <property type="protein sequence ID" value="NGE58937.1"/>
    <property type="molecule type" value="Genomic_DNA"/>
</dbReference>
<comment type="caution">
    <text evidence="2">The sequence shown here is derived from an EMBL/GenBank/DDBJ whole genome shotgun (WGS) entry which is preliminary data.</text>
</comment>
<gene>
    <name evidence="2" type="ORF">G5638_07230</name>
    <name evidence="3" type="ORF">SAMEA2273187_03505</name>
</gene>
<evidence type="ECO:0000259" key="1">
    <source>
        <dbReference type="Pfam" id="PF18426"/>
    </source>
</evidence>